<name>A0A975AUS2_9THEO</name>
<gene>
    <name evidence="2" type="primary">yqfD</name>
    <name evidence="2" type="ORF">ACETAC_08020</name>
</gene>
<evidence type="ECO:0000313" key="2">
    <source>
        <dbReference type="EMBL" id="QSZ26822.1"/>
    </source>
</evidence>
<dbReference type="InterPro" id="IPR010690">
    <property type="entry name" value="YqfD"/>
</dbReference>
<dbReference type="RefSeq" id="WP_284679509.1">
    <property type="nucleotide sequence ID" value="NZ_CP060096.1"/>
</dbReference>
<organism evidence="2 3">
    <name type="scientific">Aceticella autotrophica</name>
    <dbReference type="NCBI Taxonomy" id="2755338"/>
    <lineage>
        <taxon>Bacteria</taxon>
        <taxon>Bacillati</taxon>
        <taxon>Bacillota</taxon>
        <taxon>Clostridia</taxon>
        <taxon>Thermoanaerobacterales</taxon>
        <taxon>Thermoanaerobacteraceae</taxon>
        <taxon>Aceticella</taxon>
    </lineage>
</organism>
<evidence type="ECO:0000256" key="1">
    <source>
        <dbReference type="SAM" id="Phobius"/>
    </source>
</evidence>
<dbReference type="NCBIfam" id="TIGR02876">
    <property type="entry name" value="spore_yqfD"/>
    <property type="match status" value="1"/>
</dbReference>
<feature type="transmembrane region" description="Helical" evidence="1">
    <location>
        <begin position="91"/>
        <end position="111"/>
    </location>
</feature>
<keyword evidence="1" id="KW-0812">Transmembrane</keyword>
<evidence type="ECO:0000313" key="3">
    <source>
        <dbReference type="Proteomes" id="UP000671913"/>
    </source>
</evidence>
<keyword evidence="1" id="KW-0472">Membrane</keyword>
<keyword evidence="1" id="KW-1133">Transmembrane helix</keyword>
<keyword evidence="3" id="KW-1185">Reference proteome</keyword>
<accession>A0A975AUS2</accession>
<dbReference type="Proteomes" id="UP000671913">
    <property type="component" value="Chromosome"/>
</dbReference>
<dbReference type="AlphaFoldDB" id="A0A975AUS2"/>
<sequence>MLAIKLWNFLRGYAIIKIEGLSLEKLLNLIISRDIYIWDIKRTGHNTVIAKISLKGFKLLQPHIRITNCKVSIIGKKGLPFIILYFKRRKMLIFGAVLCMVLICIFSSFIWCISIEGIKNTNEQAVIEELKKLGLKEGVFKYSVDIPKIESEFLVDMKNVAWIGIDIKGTKAFIKIVEKTKPPEILPSNVACNIIAKRDGIIYKMVILQGDAVKKVGDTVKAGDIIVSGVIERPYAKTRFVHSNAEIIARTWYEGYADVDLSKQAFKRTGKSISITNISLGENTITFALRKMDFKHYDKETKIITSKNSPVKIIKETYYETEIEHIKLNKDEAEKLAIEKALKNIKSGLENDVKIISEKKKTMMIENHIIRANVIVEALENIGMEEKIDYKQEVQIE</sequence>
<dbReference type="KEGG" id="aaut:ACETAC_08020"/>
<dbReference type="Pfam" id="PF06898">
    <property type="entry name" value="YqfD"/>
    <property type="match status" value="1"/>
</dbReference>
<reference evidence="2" key="1">
    <citation type="submission" date="2020-08" db="EMBL/GenBank/DDBJ databases">
        <title>Genomic insights into the carbon and energy metabolism of the first obligate autotrophic acetogenic bacterium Aceticella autotrophica gen. nov., sp. nov.</title>
        <authorList>
            <person name="Toshchakov S.V."/>
            <person name="Elcheninov A.G."/>
            <person name="Kublanov I.V."/>
            <person name="Frolov E.N."/>
            <person name="Lebedinsky A.V."/>
        </authorList>
    </citation>
    <scope>NUCLEOTIDE SEQUENCE</scope>
    <source>
        <strain evidence="2">3443-3Ac</strain>
    </source>
</reference>
<protein>
    <submittedName>
        <fullName evidence="2">Sporulation protein YqfD</fullName>
    </submittedName>
</protein>
<dbReference type="EMBL" id="CP060096">
    <property type="protein sequence ID" value="QSZ26822.1"/>
    <property type="molecule type" value="Genomic_DNA"/>
</dbReference>
<proteinExistence type="predicted"/>
<dbReference type="PIRSF" id="PIRSF029895">
    <property type="entry name" value="SpoIV"/>
    <property type="match status" value="1"/>
</dbReference>